<dbReference type="Pfam" id="PF00127">
    <property type="entry name" value="Copper-bind"/>
    <property type="match status" value="1"/>
</dbReference>
<keyword evidence="5" id="KW-0249">Electron transport</keyword>
<name>R4Z731_9ACTN</name>
<comment type="cofactor">
    <cofactor evidence="8">
        <name>Cu(2+)</name>
        <dbReference type="ChEBI" id="CHEBI:29036"/>
    </cofactor>
</comment>
<dbReference type="InterPro" id="IPR011706">
    <property type="entry name" value="Cu-oxidase_C"/>
</dbReference>
<dbReference type="GO" id="GO:0050421">
    <property type="term" value="F:nitrite reductase (NO-forming) activity"/>
    <property type="evidence" value="ECO:0007669"/>
    <property type="project" value="UniProtKB-EC"/>
</dbReference>
<evidence type="ECO:0000313" key="11">
    <source>
        <dbReference type="EMBL" id="CCM65846.1"/>
    </source>
</evidence>
<comment type="cofactor">
    <cofactor evidence="8">
        <name>Cu(+)</name>
        <dbReference type="ChEBI" id="CHEBI:49552"/>
    </cofactor>
</comment>
<evidence type="ECO:0000256" key="6">
    <source>
        <dbReference type="ARBA" id="ARBA00023002"/>
    </source>
</evidence>
<organism evidence="11 12">
    <name type="scientific">Candidatus Neomicrothrix parvicella RN1</name>
    <dbReference type="NCBI Taxonomy" id="1229780"/>
    <lineage>
        <taxon>Bacteria</taxon>
        <taxon>Bacillati</taxon>
        <taxon>Actinomycetota</taxon>
        <taxon>Acidimicrobiia</taxon>
        <taxon>Acidimicrobiales</taxon>
        <taxon>Microthrixaceae</taxon>
        <taxon>Candidatus Neomicrothrix</taxon>
    </lineage>
</organism>
<keyword evidence="4" id="KW-0677">Repeat</keyword>
<evidence type="ECO:0000259" key="9">
    <source>
        <dbReference type="Pfam" id="PF00127"/>
    </source>
</evidence>
<feature type="domain" description="Plastocyanin-like" evidence="10">
    <location>
        <begin position="123"/>
        <end position="215"/>
    </location>
</feature>
<comment type="caution">
    <text evidence="11">The sequence shown here is derived from an EMBL/GenBank/DDBJ whole genome shotgun (WGS) entry which is preliminary data.</text>
</comment>
<proteinExistence type="inferred from homology"/>
<dbReference type="InterPro" id="IPR052721">
    <property type="entry name" value="ET_Amicyanin"/>
</dbReference>
<dbReference type="InterPro" id="IPR008972">
    <property type="entry name" value="Cupredoxin"/>
</dbReference>
<dbReference type="EMBL" id="CANL01000078">
    <property type="protein sequence ID" value="CCM65846.1"/>
    <property type="molecule type" value="Genomic_DNA"/>
</dbReference>
<keyword evidence="3 8" id="KW-0479">Metal-binding</keyword>
<reference evidence="11 12" key="1">
    <citation type="journal article" date="2013" name="ISME J.">
        <title>Metabolic model for the filamentous 'Candidatus Microthrix parvicella' based on genomic and metagenomic analyses.</title>
        <authorList>
            <person name="Jon McIlroy S."/>
            <person name="Kristiansen R."/>
            <person name="Albertsen M."/>
            <person name="Michael Karst S."/>
            <person name="Rossetti S."/>
            <person name="Lund Nielsen J."/>
            <person name="Tandoi V."/>
            <person name="James Seviour R."/>
            <person name="Nielsen P.H."/>
        </authorList>
    </citation>
    <scope>NUCLEOTIDE SEQUENCE [LARGE SCALE GENOMIC DNA]</scope>
    <source>
        <strain evidence="11 12">RN1</strain>
    </source>
</reference>
<dbReference type="GO" id="GO:0009055">
    <property type="term" value="F:electron transfer activity"/>
    <property type="evidence" value="ECO:0007669"/>
    <property type="project" value="InterPro"/>
</dbReference>
<dbReference type="STRING" id="1229780.BN381_80376"/>
<evidence type="ECO:0000256" key="2">
    <source>
        <dbReference type="ARBA" id="ARBA00022448"/>
    </source>
</evidence>
<dbReference type="Pfam" id="PF07731">
    <property type="entry name" value="Cu-oxidase_2"/>
    <property type="match status" value="1"/>
</dbReference>
<evidence type="ECO:0000256" key="1">
    <source>
        <dbReference type="ARBA" id="ARBA00010609"/>
    </source>
</evidence>
<dbReference type="InterPro" id="IPR028871">
    <property type="entry name" value="BlueCu_1_BS"/>
</dbReference>
<keyword evidence="12" id="KW-1185">Reference proteome</keyword>
<feature type="domain" description="Blue (type 1) copper" evidence="9">
    <location>
        <begin position="422"/>
        <end position="505"/>
    </location>
</feature>
<feature type="binding site" description="type 1 copper site" evidence="8">
    <location>
        <position position="192"/>
    </location>
    <ligand>
        <name>Cu cation</name>
        <dbReference type="ChEBI" id="CHEBI:23378"/>
        <label>1</label>
    </ligand>
</feature>
<dbReference type="eggNOG" id="COG2132">
    <property type="taxonomic scope" value="Bacteria"/>
</dbReference>
<dbReference type="PANTHER" id="PTHR36507:SF1">
    <property type="entry name" value="BLL1555 PROTEIN"/>
    <property type="match status" value="1"/>
</dbReference>
<dbReference type="PANTHER" id="PTHR36507">
    <property type="entry name" value="BLL1555 PROTEIN"/>
    <property type="match status" value="1"/>
</dbReference>
<evidence type="ECO:0000256" key="8">
    <source>
        <dbReference type="PIRSR" id="PIRSR601287-1"/>
    </source>
</evidence>
<dbReference type="PROSITE" id="PS00196">
    <property type="entry name" value="COPPER_BLUE"/>
    <property type="match status" value="1"/>
</dbReference>
<sequence>MESQTHLHKTKLQRRTMLGMLASTPVVVAACTDNDLGADGSSAALAAEVVPEMVPLSAIQEADPKEVHLSYAPAVPPTITRKEPRRFDVHLEAVEGMAMLDPANDVMTEKWGFKVAGDKTDVSGVPGPVIRGRVGDVVRITLSNPTTGKHPHNIDFHSVTGMHGGASDLLVAPGESAAIQARLLYPGAFMYHCTAEDTLHHIAMGMYGMFIVDPAEPLPEVEHEWAVMQSEWYVDAPDASGMAKFNRDRVTNEDPRYVTFNGSVGAIADDNSLKMKLGERSRIYFVNEGLNLTANFHPIGSHWDKVYPEAATHPDNSIIRGSQSTSVVAGGGTVVEMLGMSPSSIVLVDHALTRAFDKGAIGHVDIDGKEDPEIYSKIEPPKGGSGGGEVITPTTAAAAVDPDTPVETTEVTIPKGSFDPANAATAYSPPTIKVAVGDKVTWSNKDTVFHTVTSGKSDGSKATPDGKFNSGNIEAGDEFSFTFDTAGEYPYHCEPHPWMRGTVIVG</sequence>
<dbReference type="HOGENOM" id="CLU_031740_1_2_11"/>
<dbReference type="Gene3D" id="2.60.40.420">
    <property type="entry name" value="Cupredoxins - blue copper proteins"/>
    <property type="match status" value="3"/>
</dbReference>
<dbReference type="AlphaFoldDB" id="R4Z731"/>
<feature type="binding site" description="type 1 copper site" evidence="8">
    <location>
        <position position="193"/>
    </location>
    <ligand>
        <name>Cu cation</name>
        <dbReference type="ChEBI" id="CHEBI:23378"/>
        <label>1</label>
    </ligand>
</feature>
<feature type="binding site" description="type 1 copper site" evidence="8">
    <location>
        <position position="350"/>
    </location>
    <ligand>
        <name>Cu cation</name>
        <dbReference type="ChEBI" id="CHEBI:23378"/>
        <label>1</label>
    </ligand>
</feature>
<protein>
    <submittedName>
        <fullName evidence="11">Putative Nitrite reductase (NO-forming)</fullName>
        <ecNumber evidence="11">1.7.2.1</ecNumber>
    </submittedName>
</protein>
<gene>
    <name evidence="11" type="ORF">BN381_80376</name>
</gene>
<evidence type="ECO:0000256" key="5">
    <source>
        <dbReference type="ARBA" id="ARBA00022982"/>
    </source>
</evidence>
<dbReference type="PRINTS" id="PR00695">
    <property type="entry name" value="CUNO2RDTASE"/>
</dbReference>
<comment type="similarity">
    <text evidence="1">Belongs to the multicopper oxidase family.</text>
</comment>
<keyword evidence="7 8" id="KW-0186">Copper</keyword>
<keyword evidence="6 11" id="KW-0560">Oxidoreductase</keyword>
<dbReference type="InterPro" id="IPR035668">
    <property type="entry name" value="Amicyanin"/>
</dbReference>
<dbReference type="eggNOG" id="COG3794">
    <property type="taxonomic scope" value="Bacteria"/>
</dbReference>
<dbReference type="GO" id="GO:0005507">
    <property type="term" value="F:copper ion binding"/>
    <property type="evidence" value="ECO:0007669"/>
    <property type="project" value="InterPro"/>
</dbReference>
<dbReference type="SUPFAM" id="SSF49503">
    <property type="entry name" value="Cupredoxins"/>
    <property type="match status" value="3"/>
</dbReference>
<dbReference type="Proteomes" id="UP000018291">
    <property type="component" value="Unassembled WGS sequence"/>
</dbReference>
<keyword evidence="2" id="KW-0813">Transport</keyword>
<feature type="binding site" description="type 1 copper site" evidence="8">
    <location>
        <position position="201"/>
    </location>
    <ligand>
        <name>Cu cation</name>
        <dbReference type="ChEBI" id="CHEBI:23378"/>
        <label>1</label>
    </ligand>
</feature>
<dbReference type="OrthoDB" id="345021at2"/>
<feature type="binding site" description="type 1 copper site" evidence="8">
    <location>
        <position position="206"/>
    </location>
    <ligand>
        <name>Cu cation</name>
        <dbReference type="ChEBI" id="CHEBI:23378"/>
        <label>1</label>
    </ligand>
</feature>
<dbReference type="InterPro" id="IPR001287">
    <property type="entry name" value="NO2-reductase_Cu"/>
</dbReference>
<dbReference type="InterPro" id="IPR000923">
    <property type="entry name" value="BlueCu_1"/>
</dbReference>
<dbReference type="RefSeq" id="WP_012230961.1">
    <property type="nucleotide sequence ID" value="NZ_HG422565.1"/>
</dbReference>
<accession>R4Z731</accession>
<dbReference type="CDD" id="cd13921">
    <property type="entry name" value="Amicyanin"/>
    <property type="match status" value="1"/>
</dbReference>
<evidence type="ECO:0000256" key="4">
    <source>
        <dbReference type="ARBA" id="ARBA00022737"/>
    </source>
</evidence>
<evidence type="ECO:0000259" key="10">
    <source>
        <dbReference type="Pfam" id="PF07731"/>
    </source>
</evidence>
<evidence type="ECO:0000313" key="12">
    <source>
        <dbReference type="Proteomes" id="UP000018291"/>
    </source>
</evidence>
<feature type="binding site" description="type 1 copper site" evidence="8">
    <location>
        <position position="157"/>
    </location>
    <ligand>
        <name>Cu cation</name>
        <dbReference type="ChEBI" id="CHEBI:23378"/>
        <label>1</label>
    </ligand>
</feature>
<evidence type="ECO:0000256" key="7">
    <source>
        <dbReference type="ARBA" id="ARBA00023008"/>
    </source>
</evidence>
<dbReference type="EC" id="1.7.2.1" evidence="11"/>
<evidence type="ECO:0000256" key="3">
    <source>
        <dbReference type="ARBA" id="ARBA00022723"/>
    </source>
</evidence>
<feature type="binding site" description="type 1 copper site" evidence="8">
    <location>
        <position position="152"/>
    </location>
    <ligand>
        <name>Cu cation</name>
        <dbReference type="ChEBI" id="CHEBI:23378"/>
        <label>1</label>
    </ligand>
</feature>